<dbReference type="AlphaFoldDB" id="A0A914BXB7"/>
<dbReference type="PROSITE" id="PS51399">
    <property type="entry name" value="SEP"/>
    <property type="match status" value="1"/>
</dbReference>
<dbReference type="WBParaSite" id="ACRNAN_Path_1213.g4711.t1">
    <property type="protein sequence ID" value="ACRNAN_Path_1213.g4711.t1"/>
    <property type="gene ID" value="ACRNAN_Path_1213.g4711"/>
</dbReference>
<dbReference type="GO" id="GO:0043130">
    <property type="term" value="F:ubiquitin binding"/>
    <property type="evidence" value="ECO:0007669"/>
    <property type="project" value="TreeGrafter"/>
</dbReference>
<evidence type="ECO:0000259" key="3">
    <source>
        <dbReference type="PROSITE" id="PS51399"/>
    </source>
</evidence>
<feature type="domain" description="UBX" evidence="2">
    <location>
        <begin position="241"/>
        <end position="318"/>
    </location>
</feature>
<dbReference type="Proteomes" id="UP000887540">
    <property type="component" value="Unplaced"/>
</dbReference>
<accession>A0A914BXB7</accession>
<keyword evidence="4" id="KW-1185">Reference proteome</keyword>
<proteinExistence type="predicted"/>
<dbReference type="PANTHER" id="PTHR23333:SF20">
    <property type="entry name" value="NSFL1 COFACTOR P47"/>
    <property type="match status" value="1"/>
</dbReference>
<feature type="compositionally biased region" description="Acidic residues" evidence="1">
    <location>
        <begin position="19"/>
        <end position="31"/>
    </location>
</feature>
<dbReference type="FunFam" id="3.30.420.210:FF:000002">
    <property type="entry name" value="UBX domain-containing protein 1"/>
    <property type="match status" value="1"/>
</dbReference>
<dbReference type="Gene3D" id="3.30.420.210">
    <property type="entry name" value="SEP domain"/>
    <property type="match status" value="1"/>
</dbReference>
<dbReference type="InterPro" id="IPR036241">
    <property type="entry name" value="NSFL1C_SEP_dom_sf"/>
</dbReference>
<dbReference type="CDD" id="cd01770">
    <property type="entry name" value="UBX_UBXN2"/>
    <property type="match status" value="1"/>
</dbReference>
<dbReference type="Pfam" id="PF08059">
    <property type="entry name" value="SEP"/>
    <property type="match status" value="1"/>
</dbReference>
<evidence type="ECO:0000256" key="1">
    <source>
        <dbReference type="SAM" id="MobiDB-lite"/>
    </source>
</evidence>
<reference evidence="5" key="1">
    <citation type="submission" date="2022-11" db="UniProtKB">
        <authorList>
            <consortium name="WormBaseParasite"/>
        </authorList>
    </citation>
    <scope>IDENTIFICATION</scope>
</reference>
<protein>
    <submittedName>
        <fullName evidence="5">NSFL1 cofactor p47</fullName>
    </submittedName>
</protein>
<evidence type="ECO:0000313" key="5">
    <source>
        <dbReference type="WBParaSite" id="ACRNAN_Path_1213.g4711.t1"/>
    </source>
</evidence>
<dbReference type="Pfam" id="PF00789">
    <property type="entry name" value="UBX"/>
    <property type="match status" value="1"/>
</dbReference>
<dbReference type="InterPro" id="IPR029071">
    <property type="entry name" value="Ubiquitin-like_domsf"/>
</dbReference>
<dbReference type="PANTHER" id="PTHR23333">
    <property type="entry name" value="UBX DOMAIN CONTAINING PROTEIN"/>
    <property type="match status" value="1"/>
</dbReference>
<dbReference type="InterPro" id="IPR001012">
    <property type="entry name" value="UBX_dom"/>
</dbReference>
<dbReference type="GO" id="GO:0061025">
    <property type="term" value="P:membrane fusion"/>
    <property type="evidence" value="ECO:0007669"/>
    <property type="project" value="TreeGrafter"/>
</dbReference>
<evidence type="ECO:0000313" key="4">
    <source>
        <dbReference type="Proteomes" id="UP000887540"/>
    </source>
</evidence>
<dbReference type="GO" id="GO:0000045">
    <property type="term" value="P:autophagosome assembly"/>
    <property type="evidence" value="ECO:0007669"/>
    <property type="project" value="TreeGrafter"/>
</dbReference>
<dbReference type="GO" id="GO:0031468">
    <property type="term" value="P:nuclear membrane reassembly"/>
    <property type="evidence" value="ECO:0007669"/>
    <property type="project" value="TreeGrafter"/>
</dbReference>
<dbReference type="Gene3D" id="3.10.20.90">
    <property type="entry name" value="Phosphatidylinositol 3-kinase Catalytic Subunit, Chain A, domain 1"/>
    <property type="match status" value="1"/>
</dbReference>
<dbReference type="GO" id="GO:0007030">
    <property type="term" value="P:Golgi organization"/>
    <property type="evidence" value="ECO:0007669"/>
    <property type="project" value="TreeGrafter"/>
</dbReference>
<dbReference type="SUPFAM" id="SSF102848">
    <property type="entry name" value="NSFL1 (p97 ATPase) cofactor p47, SEP domain"/>
    <property type="match status" value="1"/>
</dbReference>
<dbReference type="SMART" id="SM00553">
    <property type="entry name" value="SEP"/>
    <property type="match status" value="1"/>
</dbReference>
<dbReference type="PROSITE" id="PS50033">
    <property type="entry name" value="UBX"/>
    <property type="match status" value="1"/>
</dbReference>
<dbReference type="InterPro" id="IPR012989">
    <property type="entry name" value="SEP_domain"/>
</dbReference>
<organism evidence="4 5">
    <name type="scientific">Acrobeloides nanus</name>
    <dbReference type="NCBI Taxonomy" id="290746"/>
    <lineage>
        <taxon>Eukaryota</taxon>
        <taxon>Metazoa</taxon>
        <taxon>Ecdysozoa</taxon>
        <taxon>Nematoda</taxon>
        <taxon>Chromadorea</taxon>
        <taxon>Rhabditida</taxon>
        <taxon>Tylenchina</taxon>
        <taxon>Cephalobomorpha</taxon>
        <taxon>Cephaloboidea</taxon>
        <taxon>Cephalobidae</taxon>
        <taxon>Acrobeloides</taxon>
    </lineage>
</organism>
<name>A0A914BXB7_9BILA</name>
<dbReference type="GO" id="GO:0005634">
    <property type="term" value="C:nucleus"/>
    <property type="evidence" value="ECO:0007669"/>
    <property type="project" value="TreeGrafter"/>
</dbReference>
<evidence type="ECO:0000259" key="2">
    <source>
        <dbReference type="PROSITE" id="PS50033"/>
    </source>
</evidence>
<sequence>MSNKKFATLDSFRKKEHEEESGEESDGEKNDDDGRQGFYVGGSERSGQQVLGPRRDEDVVSSLFDAARRAGAEQLSPEEAAASSSRGETRRLRSGGYVLGGHGMPSQPVTVNDDSDVEEIPQQPLRMTMFVWQDGFSIDDGPLRDFNDPENRRFLQQIMQGRVPEEIMRAHPGKKVDFHMERKGTPYVKPKLKPFSGDGQRLGSVVPNVVGSSSRSASKPVDPSEVEQLLKEAQAAVSLSESDPTTRLQIRLPTGQPLIGTFNHDHTVDAVRSFIVSAVPDLAFQPFQLMTTFPNKIIEDENLSLKDAGLLNSVIVVKFIG</sequence>
<feature type="domain" description="SEP" evidence="3">
    <location>
        <begin position="124"/>
        <end position="189"/>
    </location>
</feature>
<feature type="region of interest" description="Disordered" evidence="1">
    <location>
        <begin position="1"/>
        <end position="113"/>
    </location>
</feature>
<dbReference type="SMART" id="SM00166">
    <property type="entry name" value="UBX"/>
    <property type="match status" value="1"/>
</dbReference>
<dbReference type="GO" id="GO:0043161">
    <property type="term" value="P:proteasome-mediated ubiquitin-dependent protein catabolic process"/>
    <property type="evidence" value="ECO:0007669"/>
    <property type="project" value="TreeGrafter"/>
</dbReference>
<dbReference type="GO" id="GO:0005829">
    <property type="term" value="C:cytosol"/>
    <property type="evidence" value="ECO:0007669"/>
    <property type="project" value="TreeGrafter"/>
</dbReference>
<dbReference type="SUPFAM" id="SSF54236">
    <property type="entry name" value="Ubiquitin-like"/>
    <property type="match status" value="1"/>
</dbReference>